<dbReference type="AlphaFoldDB" id="D9PLR1"/>
<dbReference type="PANTHER" id="PTHR43787">
    <property type="entry name" value="FEMO COFACTOR BIOSYNTHESIS PROTEIN NIFB-RELATED"/>
    <property type="match status" value="1"/>
</dbReference>
<dbReference type="EMBL" id="ADZX01000754">
    <property type="protein sequence ID" value="EFK95518.1"/>
    <property type="molecule type" value="Genomic_DNA"/>
</dbReference>
<comment type="cofactor">
    <cofactor evidence="1">
        <name>[4Fe-4S] cluster</name>
        <dbReference type="ChEBI" id="CHEBI:49883"/>
    </cofactor>
</comment>
<dbReference type="GO" id="GO:0051539">
    <property type="term" value="F:4 iron, 4 sulfur cluster binding"/>
    <property type="evidence" value="ECO:0007669"/>
    <property type="project" value="UniProtKB-KW"/>
</dbReference>
<gene>
    <name evidence="3" type="ORF">LDC_2484</name>
</gene>
<keyword evidence="2" id="KW-0411">Iron-sulfur</keyword>
<comment type="caution">
    <text evidence="3">The sequence shown here is derived from an EMBL/GenBank/DDBJ whole genome shotgun (WGS) entry which is preliminary data.</text>
</comment>
<dbReference type="SUPFAM" id="SSF102114">
    <property type="entry name" value="Radical SAM enzymes"/>
    <property type="match status" value="1"/>
</dbReference>
<keyword evidence="2" id="KW-0479">Metal-binding</keyword>
<dbReference type="InterPro" id="IPR013785">
    <property type="entry name" value="Aldolase_TIM"/>
</dbReference>
<reference evidence="3" key="2">
    <citation type="journal article" date="2011" name="Microb. Ecol.">
        <title>Taxonomic and Functional Metagenomic Profiling of the Microbial Community in the Anoxic Sediment of a Sub-saline Shallow Lake (Laguna de Carrizo, Central Spain).</title>
        <authorList>
            <person name="Ferrer M."/>
            <person name="Guazzaroni M.E."/>
            <person name="Richter M."/>
            <person name="Garcia-Salamanca A."/>
            <person name="Yarza P."/>
            <person name="Suarez-Suarez A."/>
            <person name="Solano J."/>
            <person name="Alcaide M."/>
            <person name="van Dillewijn P."/>
            <person name="Molina-Henares M.A."/>
            <person name="Lopez-Cortes N."/>
            <person name="Al-Ramahi Y."/>
            <person name="Guerrero C."/>
            <person name="Acosta A."/>
            <person name="de Eugenio L.I."/>
            <person name="Martinez V."/>
            <person name="Marques S."/>
            <person name="Rojo F."/>
            <person name="Santero E."/>
            <person name="Genilloud O."/>
            <person name="Perez-Perez J."/>
            <person name="Rossello-Mora R."/>
            <person name="Ramos J.L."/>
        </authorList>
    </citation>
    <scope>NUCLEOTIDE SEQUENCE</scope>
</reference>
<evidence type="ECO:0000313" key="3">
    <source>
        <dbReference type="EMBL" id="EFK95518.1"/>
    </source>
</evidence>
<reference evidence="3" key="1">
    <citation type="submission" date="2010-07" db="EMBL/GenBank/DDBJ databases">
        <authorList>
            <consortium name="CONSOLIDER consortium CSD2007-00005"/>
            <person name="Guazzaroni M.-E."/>
            <person name="Richter M."/>
            <person name="Garcia-Salamanca A."/>
            <person name="Yarza P."/>
            <person name="Ferrer M."/>
        </authorList>
    </citation>
    <scope>NUCLEOTIDE SEQUENCE</scope>
</reference>
<keyword evidence="2" id="KW-0408">Iron</keyword>
<evidence type="ECO:0008006" key="4">
    <source>
        <dbReference type="Google" id="ProtNLM"/>
    </source>
</evidence>
<sequence length="186" mass="21045">MRKTGHVPDVITFAGNGEPTMHPQFEEIIRDTIRLRNKLCPTAGIAVLCNSTLIHKKKVAQALAMVDQNILKLDTISNRTFNILNKPAPGIKLEKIISSLISFKGRVIIQTMFVRGKYKNQVVDNSTNEEIEGLIDAYRKIRPESIMIYTYERDTAAEGLEKLSFKELDLIAERIRKEGFKVEVSA</sequence>
<dbReference type="PANTHER" id="PTHR43787:SF11">
    <property type="entry name" value="UPF0026 PROTEIN SLR1464"/>
    <property type="match status" value="1"/>
</dbReference>
<dbReference type="Gene3D" id="3.20.20.70">
    <property type="entry name" value="Aldolase class I"/>
    <property type="match status" value="1"/>
</dbReference>
<keyword evidence="2" id="KW-0004">4Fe-4S</keyword>
<protein>
    <recommendedName>
        <fullName evidence="4">Radical SAM domain protein</fullName>
    </recommendedName>
</protein>
<dbReference type="InterPro" id="IPR058240">
    <property type="entry name" value="rSAM_sf"/>
</dbReference>
<accession>D9PLR1</accession>
<organism evidence="3">
    <name type="scientific">sediment metagenome</name>
    <dbReference type="NCBI Taxonomy" id="749907"/>
    <lineage>
        <taxon>unclassified sequences</taxon>
        <taxon>metagenomes</taxon>
        <taxon>ecological metagenomes</taxon>
    </lineage>
</organism>
<name>D9PLR1_9ZZZZ</name>
<proteinExistence type="predicted"/>
<evidence type="ECO:0000256" key="1">
    <source>
        <dbReference type="ARBA" id="ARBA00001966"/>
    </source>
</evidence>
<evidence type="ECO:0000256" key="2">
    <source>
        <dbReference type="ARBA" id="ARBA00022485"/>
    </source>
</evidence>